<evidence type="ECO:0000313" key="4">
    <source>
        <dbReference type="EMBL" id="TDQ63726.1"/>
    </source>
</evidence>
<dbReference type="SUPFAM" id="SSF52218">
    <property type="entry name" value="Flavoproteins"/>
    <property type="match status" value="1"/>
</dbReference>
<dbReference type="OrthoDB" id="9798454at2"/>
<dbReference type="PANTHER" id="PTHR10204:SF34">
    <property type="entry name" value="NAD(P)H DEHYDROGENASE [QUINONE] 1 ISOFORM 1"/>
    <property type="match status" value="1"/>
</dbReference>
<dbReference type="Pfam" id="PF02525">
    <property type="entry name" value="Flavodoxin_2"/>
    <property type="match status" value="1"/>
</dbReference>
<dbReference type="Proteomes" id="UP000295391">
    <property type="component" value="Unassembled WGS sequence"/>
</dbReference>
<reference evidence="4 5" key="1">
    <citation type="submission" date="2019-03" db="EMBL/GenBank/DDBJ databases">
        <title>Genomic Encyclopedia of Type Strains, Phase III (KMG-III): the genomes of soil and plant-associated and newly described type strains.</title>
        <authorList>
            <person name="Whitman W."/>
        </authorList>
    </citation>
    <scope>NUCLEOTIDE SEQUENCE [LARGE SCALE GENOMIC DNA]</scope>
    <source>
        <strain evidence="4 5">CGMCC 1.7002</strain>
    </source>
</reference>
<keyword evidence="5" id="KW-1185">Reference proteome</keyword>
<sequence>MANVLVVSAHPLKDSLCAHLTGQIKDVLASRNAVVVHRDLYEQQFDPLLSPKERASFYKNFDQSRLIEEISELQAADILVLAFPTWWFGFPAILKGWFDRVWAPGVAFEHAEDLSALHPKLHNLKHVIAVTTMGSPWWIDQLILWRPVRRILKTALVGVCAPQAKFDFFVQYQAEKIDQHKLNRLVQRIRRKLAQVVD</sequence>
<dbReference type="InterPro" id="IPR051545">
    <property type="entry name" value="NAD(P)H_dehydrogenase_qn"/>
</dbReference>
<dbReference type="InterPro" id="IPR029039">
    <property type="entry name" value="Flavoprotein-like_sf"/>
</dbReference>
<name>A0A4R6VNE8_9HYPH</name>
<evidence type="ECO:0000256" key="2">
    <source>
        <dbReference type="ARBA" id="ARBA00023002"/>
    </source>
</evidence>
<feature type="domain" description="Flavodoxin-like fold" evidence="3">
    <location>
        <begin position="3"/>
        <end position="140"/>
    </location>
</feature>
<dbReference type="Gene3D" id="3.40.50.360">
    <property type="match status" value="1"/>
</dbReference>
<comment type="similarity">
    <text evidence="1">Belongs to the NAD(P)H dehydrogenase (quinone) family.</text>
</comment>
<dbReference type="PANTHER" id="PTHR10204">
    <property type="entry name" value="NAD P H OXIDOREDUCTASE-RELATED"/>
    <property type="match status" value="1"/>
</dbReference>
<protein>
    <submittedName>
        <fullName evidence="4">Putative NADPH-quinone reductase</fullName>
    </submittedName>
</protein>
<accession>A0A4R6VNE8</accession>
<gene>
    <name evidence="4" type="ORF">ATL17_1734</name>
</gene>
<dbReference type="RefSeq" id="WP_133572389.1">
    <property type="nucleotide sequence ID" value="NZ_SNYR01000002.1"/>
</dbReference>
<dbReference type="EMBL" id="SNYR01000002">
    <property type="protein sequence ID" value="TDQ63726.1"/>
    <property type="molecule type" value="Genomic_DNA"/>
</dbReference>
<evidence type="ECO:0000256" key="1">
    <source>
        <dbReference type="ARBA" id="ARBA00006252"/>
    </source>
</evidence>
<organism evidence="4 5">
    <name type="scientific">Maritalea mobilis</name>
    <dbReference type="NCBI Taxonomy" id="483324"/>
    <lineage>
        <taxon>Bacteria</taxon>
        <taxon>Pseudomonadati</taxon>
        <taxon>Pseudomonadota</taxon>
        <taxon>Alphaproteobacteria</taxon>
        <taxon>Hyphomicrobiales</taxon>
        <taxon>Devosiaceae</taxon>
        <taxon>Maritalea</taxon>
    </lineage>
</organism>
<proteinExistence type="inferred from homology"/>
<dbReference type="AlphaFoldDB" id="A0A4R6VNE8"/>
<evidence type="ECO:0000259" key="3">
    <source>
        <dbReference type="Pfam" id="PF02525"/>
    </source>
</evidence>
<keyword evidence="2" id="KW-0560">Oxidoreductase</keyword>
<comment type="caution">
    <text evidence="4">The sequence shown here is derived from an EMBL/GenBank/DDBJ whole genome shotgun (WGS) entry which is preliminary data.</text>
</comment>
<dbReference type="InterPro" id="IPR003680">
    <property type="entry name" value="Flavodoxin_fold"/>
</dbReference>
<evidence type="ECO:0000313" key="5">
    <source>
        <dbReference type="Proteomes" id="UP000295391"/>
    </source>
</evidence>
<dbReference type="GO" id="GO:0005829">
    <property type="term" value="C:cytosol"/>
    <property type="evidence" value="ECO:0007669"/>
    <property type="project" value="TreeGrafter"/>
</dbReference>
<dbReference type="GO" id="GO:0003955">
    <property type="term" value="F:NAD(P)H dehydrogenase (quinone) activity"/>
    <property type="evidence" value="ECO:0007669"/>
    <property type="project" value="TreeGrafter"/>
</dbReference>